<dbReference type="Gene3D" id="3.40.462.20">
    <property type="match status" value="1"/>
</dbReference>
<name>A0ABD1Y4D3_9MARC</name>
<feature type="domain" description="FAD-binding PCMH-type" evidence="7">
    <location>
        <begin position="73"/>
        <end position="247"/>
    </location>
</feature>
<proteinExistence type="inferred from homology"/>
<dbReference type="AlphaFoldDB" id="A0ABD1Y4D3"/>
<evidence type="ECO:0000256" key="2">
    <source>
        <dbReference type="ARBA" id="ARBA00005466"/>
    </source>
</evidence>
<evidence type="ECO:0000256" key="5">
    <source>
        <dbReference type="ARBA" id="ARBA00023002"/>
    </source>
</evidence>
<evidence type="ECO:0000313" key="9">
    <source>
        <dbReference type="Proteomes" id="UP001605036"/>
    </source>
</evidence>
<feature type="signal peptide" evidence="6">
    <location>
        <begin position="1"/>
        <end position="30"/>
    </location>
</feature>
<evidence type="ECO:0000256" key="3">
    <source>
        <dbReference type="ARBA" id="ARBA00022630"/>
    </source>
</evidence>
<gene>
    <name evidence="8" type="ORF">R1flu_001770</name>
</gene>
<dbReference type="PANTHER" id="PTHR42973:SF39">
    <property type="entry name" value="FAD-BINDING PCMH-TYPE DOMAIN-CONTAINING PROTEIN"/>
    <property type="match status" value="1"/>
</dbReference>
<feature type="chain" id="PRO_5044806054" description="FAD-binding PCMH-type domain-containing protein" evidence="6">
    <location>
        <begin position="31"/>
        <end position="642"/>
    </location>
</feature>
<dbReference type="InterPro" id="IPR016167">
    <property type="entry name" value="FAD-bd_PCMH_sub1"/>
</dbReference>
<dbReference type="Pfam" id="PF08031">
    <property type="entry name" value="BBE"/>
    <property type="match status" value="1"/>
</dbReference>
<dbReference type="InterPro" id="IPR050416">
    <property type="entry name" value="FAD-linked_Oxidoreductase"/>
</dbReference>
<dbReference type="Gene3D" id="3.30.465.10">
    <property type="match status" value="1"/>
</dbReference>
<dbReference type="InterPro" id="IPR016169">
    <property type="entry name" value="FAD-bd_PCMH_sub2"/>
</dbReference>
<evidence type="ECO:0000259" key="7">
    <source>
        <dbReference type="PROSITE" id="PS51387"/>
    </source>
</evidence>
<organism evidence="8 9">
    <name type="scientific">Riccia fluitans</name>
    <dbReference type="NCBI Taxonomy" id="41844"/>
    <lineage>
        <taxon>Eukaryota</taxon>
        <taxon>Viridiplantae</taxon>
        <taxon>Streptophyta</taxon>
        <taxon>Embryophyta</taxon>
        <taxon>Marchantiophyta</taxon>
        <taxon>Marchantiopsida</taxon>
        <taxon>Marchantiidae</taxon>
        <taxon>Marchantiales</taxon>
        <taxon>Ricciaceae</taxon>
        <taxon>Riccia</taxon>
    </lineage>
</organism>
<dbReference type="Gene3D" id="3.30.43.10">
    <property type="entry name" value="Uridine Diphospho-n-acetylenolpyruvylglucosamine Reductase, domain 2"/>
    <property type="match status" value="1"/>
</dbReference>
<comment type="caution">
    <text evidence="8">The sequence shown here is derived from an EMBL/GenBank/DDBJ whole genome shotgun (WGS) entry which is preliminary data.</text>
</comment>
<evidence type="ECO:0000256" key="1">
    <source>
        <dbReference type="ARBA" id="ARBA00001974"/>
    </source>
</evidence>
<dbReference type="InterPro" id="IPR036318">
    <property type="entry name" value="FAD-bd_PCMH-like_sf"/>
</dbReference>
<dbReference type="Proteomes" id="UP001605036">
    <property type="component" value="Unassembled WGS sequence"/>
</dbReference>
<evidence type="ECO:0000313" key="8">
    <source>
        <dbReference type="EMBL" id="KAL2621565.1"/>
    </source>
</evidence>
<comment type="similarity">
    <text evidence="2">Belongs to the oxygen-dependent FAD-linked oxidoreductase family.</text>
</comment>
<dbReference type="Pfam" id="PF01565">
    <property type="entry name" value="FAD_binding_4"/>
    <property type="match status" value="1"/>
</dbReference>
<keyword evidence="6" id="KW-0732">Signal</keyword>
<dbReference type="EMBL" id="JBHFFA010000006">
    <property type="protein sequence ID" value="KAL2621565.1"/>
    <property type="molecule type" value="Genomic_DNA"/>
</dbReference>
<reference evidence="8 9" key="1">
    <citation type="submission" date="2024-09" db="EMBL/GenBank/DDBJ databases">
        <title>Chromosome-scale assembly of Riccia fluitans.</title>
        <authorList>
            <person name="Paukszto L."/>
            <person name="Sawicki J."/>
            <person name="Karawczyk K."/>
            <person name="Piernik-Szablinska J."/>
            <person name="Szczecinska M."/>
            <person name="Mazdziarz M."/>
        </authorList>
    </citation>
    <scope>NUCLEOTIDE SEQUENCE [LARGE SCALE GENOMIC DNA]</scope>
    <source>
        <strain evidence="8">Rf_01</strain>
        <tissue evidence="8">Aerial parts of the thallus</tissue>
    </source>
</reference>
<keyword evidence="5" id="KW-0560">Oxidoreductase</keyword>
<dbReference type="GO" id="GO:0016491">
    <property type="term" value="F:oxidoreductase activity"/>
    <property type="evidence" value="ECO:0007669"/>
    <property type="project" value="UniProtKB-KW"/>
</dbReference>
<evidence type="ECO:0000256" key="4">
    <source>
        <dbReference type="ARBA" id="ARBA00022827"/>
    </source>
</evidence>
<keyword evidence="4" id="KW-0274">FAD</keyword>
<keyword evidence="9" id="KW-1185">Reference proteome</keyword>
<dbReference type="PROSITE" id="PS51387">
    <property type="entry name" value="FAD_PCMH"/>
    <property type="match status" value="1"/>
</dbReference>
<sequence length="642" mass="70920">MGKSREWLITSRICLFSLLILQGFFNPASASWTARRLLQQSLSDCFKPAGARVVLPSDSQYQSARGHVFNHRFLWSPAAFVFPTTTAQVQNAVQCAVKLSVGISPRCGGHSYEDYSLGGRDGVIVVDLEGMNQVMYDKNTKRATIGGGARLGPIKLALWNQGKVTIPSGTCPSVGVGGHALGGGWGFVSRKFGLMSDSIIEAEVVLANGSVVTANSGQNSDLLFALKGAGANSFGIVTKFIFRTFDVSKTVTFFQYNFQKSEQFATTKAYGLWGVSATNAVSASLYHDPSGGNQFWGVFLGPKANLRSALQTFFNNAPTPSSTTELETDYIHTVLVNGGFKATDDISLLNLNNFVYETRTFKSKSIFVKGSGFSDAGIQAYVNKLQQGPAQSYVIFDLFGGSGSAVNSIKSTASAFVHRDSFYSLQMLTYWNDRPQDAQADINWINGLWSAVRPFASDEAYQNYIDSDMPLSAYYGSNLSKLKTIKRKYDPKNIFNYQQSIPLSRRQTSSELDTHLDFEELAGYAVSVLLWVLLVHVTQVNFPVNVVRLIQEFGVILLHPQARTRLARGERTHVVPQRTSLSLRIQIRLWQIVCDRTSNLESGLEESYSSILYEHIQSFLADVGMVVLLQRLRRLIQRIDSP</sequence>
<accession>A0ABD1Y4D3</accession>
<dbReference type="InterPro" id="IPR016166">
    <property type="entry name" value="FAD-bd_PCMH"/>
</dbReference>
<comment type="cofactor">
    <cofactor evidence="1">
        <name>FAD</name>
        <dbReference type="ChEBI" id="CHEBI:57692"/>
    </cofactor>
</comment>
<dbReference type="InterPro" id="IPR006094">
    <property type="entry name" value="Oxid_FAD_bind_N"/>
</dbReference>
<protein>
    <recommendedName>
        <fullName evidence="7">FAD-binding PCMH-type domain-containing protein</fullName>
    </recommendedName>
</protein>
<dbReference type="InterPro" id="IPR012951">
    <property type="entry name" value="BBE"/>
</dbReference>
<evidence type="ECO:0000256" key="6">
    <source>
        <dbReference type="SAM" id="SignalP"/>
    </source>
</evidence>
<keyword evidence="3" id="KW-0285">Flavoprotein</keyword>
<dbReference type="PANTHER" id="PTHR42973">
    <property type="entry name" value="BINDING OXIDOREDUCTASE, PUTATIVE (AFU_ORTHOLOGUE AFUA_1G17690)-RELATED"/>
    <property type="match status" value="1"/>
</dbReference>
<dbReference type="SUPFAM" id="SSF56176">
    <property type="entry name" value="FAD-binding/transporter-associated domain-like"/>
    <property type="match status" value="1"/>
</dbReference>